<evidence type="ECO:0000256" key="4">
    <source>
        <dbReference type="ARBA" id="ARBA00022777"/>
    </source>
</evidence>
<dbReference type="Pfam" id="PF07005">
    <property type="entry name" value="SBD_N"/>
    <property type="match status" value="1"/>
</dbReference>
<keyword evidence="10" id="KW-1185">Reference proteome</keyword>
<dbReference type="GO" id="GO:0005524">
    <property type="term" value="F:ATP binding"/>
    <property type="evidence" value="ECO:0007669"/>
    <property type="project" value="UniProtKB-KW"/>
</dbReference>
<keyword evidence="4 9" id="KW-0418">Kinase</keyword>
<feature type="domain" description="Four-carbon acid sugar kinase N-terminal" evidence="7">
    <location>
        <begin position="5"/>
        <end position="229"/>
    </location>
</feature>
<sequence length="432" mass="47382">MQHFYIIADDLTGANDAGVQLSKIGIASTVFLDFKAAPVQHSGHVAIIDTDSRGISDQAAYDRVSEASAIFHGQGYEHVYKKMDSTLRGNVAAELAAVVSVHQPEVVVIAPAYPKMNRETIAGYQYVNGQPVSETEFGRDPKTPVRDSFIPNLFQQYVDVNRICLIGQEQLNGPSEQLMNEIAANIAEGRTWFICDAKTDDDLIVIADVFSRVKKRTVWAGSAGLIEYLPDALQLDKASDRAKEQLAISKTLTVSASLSHVTKQQLELVRTMPGTCFVEIDPVELIRQTYVVQDVLDALADESDKKHFVLFVDASEKNRKATKVLETELSLSKTDISEAISRELGKIAHEIVNSFDDIRGLILTGGDTAKAVCNQLDMNQMQLYTEVEVGLPLGKLKNAAGTSMYWTVTKAGGFGNEDSLVNVLKYMSGEDE</sequence>
<keyword evidence="5" id="KW-0067">ATP-binding</keyword>
<dbReference type="RefSeq" id="WP_160499903.1">
    <property type="nucleotide sequence ID" value="NZ_WUBI01000004.1"/>
</dbReference>
<gene>
    <name evidence="9" type="ORF">GRF59_22120</name>
</gene>
<accession>A0A7X3ILT1</accession>
<comment type="caution">
    <text evidence="9">The sequence shown here is derived from an EMBL/GenBank/DDBJ whole genome shotgun (WGS) entry which is preliminary data.</text>
</comment>
<dbReference type="Pfam" id="PF17042">
    <property type="entry name" value="NBD_C"/>
    <property type="match status" value="1"/>
</dbReference>
<dbReference type="Gene3D" id="3.40.50.10840">
    <property type="entry name" value="Putative sugar-binding, N-terminal domain"/>
    <property type="match status" value="1"/>
</dbReference>
<name>A0A7X3ILT1_9BACL</name>
<protein>
    <submittedName>
        <fullName evidence="9">Four-carbon acid sugar kinase family protein</fullName>
    </submittedName>
</protein>
<evidence type="ECO:0000313" key="9">
    <source>
        <dbReference type="EMBL" id="MWV46304.1"/>
    </source>
</evidence>
<dbReference type="GO" id="GO:0016301">
    <property type="term" value="F:kinase activity"/>
    <property type="evidence" value="ECO:0007669"/>
    <property type="project" value="UniProtKB-KW"/>
</dbReference>
<proteinExistence type="inferred from homology"/>
<dbReference type="Proteomes" id="UP000460318">
    <property type="component" value="Unassembled WGS sequence"/>
</dbReference>
<dbReference type="SUPFAM" id="SSF142764">
    <property type="entry name" value="YgbK-like"/>
    <property type="match status" value="1"/>
</dbReference>
<evidence type="ECO:0000256" key="3">
    <source>
        <dbReference type="ARBA" id="ARBA00022741"/>
    </source>
</evidence>
<dbReference type="InterPro" id="IPR042213">
    <property type="entry name" value="NBD_C_sf"/>
</dbReference>
<evidence type="ECO:0000256" key="6">
    <source>
        <dbReference type="ARBA" id="ARBA00023277"/>
    </source>
</evidence>
<dbReference type="EMBL" id="WUBI01000004">
    <property type="protein sequence ID" value="MWV46304.1"/>
    <property type="molecule type" value="Genomic_DNA"/>
</dbReference>
<keyword evidence="6" id="KW-0119">Carbohydrate metabolism</keyword>
<dbReference type="InterPro" id="IPR031475">
    <property type="entry name" value="NBD_C"/>
</dbReference>
<organism evidence="9 10">
    <name type="scientific">Paenibacillus dendrobii</name>
    <dbReference type="NCBI Taxonomy" id="2691084"/>
    <lineage>
        <taxon>Bacteria</taxon>
        <taxon>Bacillati</taxon>
        <taxon>Bacillota</taxon>
        <taxon>Bacilli</taxon>
        <taxon>Bacillales</taxon>
        <taxon>Paenibacillaceae</taxon>
        <taxon>Paenibacillus</taxon>
    </lineage>
</organism>
<dbReference type="Gene3D" id="3.40.980.20">
    <property type="entry name" value="Four-carbon acid sugar kinase, nucleotide binding domain"/>
    <property type="match status" value="1"/>
</dbReference>
<dbReference type="AlphaFoldDB" id="A0A7X3ILT1"/>
<evidence type="ECO:0000256" key="1">
    <source>
        <dbReference type="ARBA" id="ARBA00005715"/>
    </source>
</evidence>
<evidence type="ECO:0000256" key="2">
    <source>
        <dbReference type="ARBA" id="ARBA00022679"/>
    </source>
</evidence>
<evidence type="ECO:0000313" key="10">
    <source>
        <dbReference type="Proteomes" id="UP000460318"/>
    </source>
</evidence>
<dbReference type="InterPro" id="IPR010737">
    <property type="entry name" value="4-carb_acid_sugar_kinase_N"/>
</dbReference>
<evidence type="ECO:0000259" key="8">
    <source>
        <dbReference type="Pfam" id="PF17042"/>
    </source>
</evidence>
<feature type="domain" description="Four-carbon acid sugar kinase nucleotide binding" evidence="8">
    <location>
        <begin position="252"/>
        <end position="420"/>
    </location>
</feature>
<keyword evidence="2" id="KW-0808">Transferase</keyword>
<evidence type="ECO:0000256" key="5">
    <source>
        <dbReference type="ARBA" id="ARBA00022840"/>
    </source>
</evidence>
<comment type="similarity">
    <text evidence="1">Belongs to the four-carbon acid sugar kinase family.</text>
</comment>
<reference evidence="9 10" key="1">
    <citation type="submission" date="2019-12" db="EMBL/GenBank/DDBJ databases">
        <title>Paenibacillus sp. nov., an endophytic bacterium isolated from the stem of Dendrobium.</title>
        <authorList>
            <person name="Zhao R."/>
        </authorList>
    </citation>
    <scope>NUCLEOTIDE SEQUENCE [LARGE SCALE GENOMIC DNA]</scope>
    <source>
        <strain evidence="9 10">HJL G12</strain>
    </source>
</reference>
<evidence type="ECO:0000259" key="7">
    <source>
        <dbReference type="Pfam" id="PF07005"/>
    </source>
</evidence>
<keyword evidence="3" id="KW-0547">Nucleotide-binding</keyword>
<dbReference type="InterPro" id="IPR037051">
    <property type="entry name" value="4-carb_acid_sugar_kinase_N_sf"/>
</dbReference>